<feature type="binding site" evidence="7">
    <location>
        <position position="66"/>
    </location>
    <ligand>
        <name>tRNA</name>
        <dbReference type="ChEBI" id="CHEBI:17843"/>
    </ligand>
</feature>
<evidence type="ECO:0000313" key="10">
    <source>
        <dbReference type="EMBL" id="PWN05389.1"/>
    </source>
</evidence>
<evidence type="ECO:0000256" key="1">
    <source>
        <dbReference type="ARBA" id="ARBA00013260"/>
    </source>
</evidence>
<feature type="binding site" evidence="7">
    <location>
        <position position="64"/>
    </location>
    <ligand>
        <name>tRNA</name>
        <dbReference type="ChEBI" id="CHEBI:17843"/>
    </ligand>
</feature>
<name>A0A316TQ93_9BACT</name>
<evidence type="ECO:0000313" key="11">
    <source>
        <dbReference type="Proteomes" id="UP000245533"/>
    </source>
</evidence>
<evidence type="ECO:0000256" key="6">
    <source>
        <dbReference type="ARBA" id="ARBA00050038"/>
    </source>
</evidence>
<evidence type="ECO:0000256" key="3">
    <source>
        <dbReference type="ARBA" id="ARBA00022801"/>
    </source>
</evidence>
<dbReference type="AlphaFoldDB" id="A0A316TQ93"/>
<dbReference type="InterPro" id="IPR001328">
    <property type="entry name" value="Pept_tRNA_hydro"/>
</dbReference>
<dbReference type="GO" id="GO:0000049">
    <property type="term" value="F:tRNA binding"/>
    <property type="evidence" value="ECO:0007669"/>
    <property type="project" value="UniProtKB-UniRule"/>
</dbReference>
<keyword evidence="2 7" id="KW-0820">tRNA-binding</keyword>
<dbReference type="GO" id="GO:0072344">
    <property type="term" value="P:rescue of stalled ribosome"/>
    <property type="evidence" value="ECO:0007669"/>
    <property type="project" value="UniProtKB-UniRule"/>
</dbReference>
<evidence type="ECO:0000256" key="5">
    <source>
        <dbReference type="ARBA" id="ARBA00038063"/>
    </source>
</evidence>
<reference evidence="10 11" key="1">
    <citation type="submission" date="2018-05" db="EMBL/GenBank/DDBJ databases">
        <title>Rhodohalobacter halophilus gen. nov., sp. nov., a moderately halophilic member of the family Balneolaceae.</title>
        <authorList>
            <person name="Liu Z.-W."/>
        </authorList>
    </citation>
    <scope>NUCLEOTIDE SEQUENCE [LARGE SCALE GENOMIC DNA]</scope>
    <source>
        <strain evidence="10 11">8A47</strain>
    </source>
</reference>
<keyword evidence="7" id="KW-0963">Cytoplasm</keyword>
<dbReference type="EC" id="3.1.1.29" evidence="1 7"/>
<dbReference type="RefSeq" id="WP_109647945.1">
    <property type="nucleotide sequence ID" value="NZ_QGGB01000010.1"/>
</dbReference>
<feature type="active site" description="Proton acceptor" evidence="7">
    <location>
        <position position="19"/>
    </location>
</feature>
<dbReference type="Gene3D" id="3.40.50.1470">
    <property type="entry name" value="Peptidyl-tRNA hydrolase"/>
    <property type="match status" value="1"/>
</dbReference>
<dbReference type="HAMAP" id="MF_00083">
    <property type="entry name" value="Pept_tRNA_hydro_bact"/>
    <property type="match status" value="1"/>
</dbReference>
<comment type="function">
    <text evidence="7">Catalyzes the release of premature peptidyl moieties from peptidyl-tRNA molecules trapped in stalled 50S ribosomal subunits, and thus maintains levels of free tRNAs and 50S ribosomes.</text>
</comment>
<evidence type="ECO:0000256" key="9">
    <source>
        <dbReference type="RuleBase" id="RU004320"/>
    </source>
</evidence>
<keyword evidence="3 7" id="KW-0378">Hydrolase</keyword>
<dbReference type="SUPFAM" id="SSF53178">
    <property type="entry name" value="Peptidyl-tRNA hydrolase-like"/>
    <property type="match status" value="1"/>
</dbReference>
<dbReference type="InterPro" id="IPR036416">
    <property type="entry name" value="Pept_tRNA_hydro_sf"/>
</dbReference>
<dbReference type="PROSITE" id="PS01195">
    <property type="entry name" value="PEPT_TRNA_HYDROL_1"/>
    <property type="match status" value="1"/>
</dbReference>
<dbReference type="Pfam" id="PF01195">
    <property type="entry name" value="Pept_tRNA_hydro"/>
    <property type="match status" value="1"/>
</dbReference>
<dbReference type="InterPro" id="IPR018171">
    <property type="entry name" value="Pept_tRNA_hydro_CS"/>
</dbReference>
<keyword evidence="4 7" id="KW-0694">RNA-binding</keyword>
<evidence type="ECO:0000256" key="2">
    <source>
        <dbReference type="ARBA" id="ARBA00022555"/>
    </source>
</evidence>
<dbReference type="EMBL" id="QGGB01000010">
    <property type="protein sequence ID" value="PWN05389.1"/>
    <property type="molecule type" value="Genomic_DNA"/>
</dbReference>
<dbReference type="GO" id="GO:0004045">
    <property type="term" value="F:peptidyl-tRNA hydrolase activity"/>
    <property type="evidence" value="ECO:0007669"/>
    <property type="project" value="UniProtKB-UniRule"/>
</dbReference>
<dbReference type="NCBIfam" id="TIGR00447">
    <property type="entry name" value="pth"/>
    <property type="match status" value="1"/>
</dbReference>
<comment type="subunit">
    <text evidence="7">Monomer.</text>
</comment>
<dbReference type="PANTHER" id="PTHR17224">
    <property type="entry name" value="PEPTIDYL-TRNA HYDROLASE"/>
    <property type="match status" value="1"/>
</dbReference>
<dbReference type="Proteomes" id="UP000245533">
    <property type="component" value="Unassembled WGS sequence"/>
</dbReference>
<dbReference type="CDD" id="cd00462">
    <property type="entry name" value="PTH"/>
    <property type="match status" value="1"/>
</dbReference>
<evidence type="ECO:0000256" key="4">
    <source>
        <dbReference type="ARBA" id="ARBA00022884"/>
    </source>
</evidence>
<comment type="caution">
    <text evidence="10">The sequence shown here is derived from an EMBL/GenBank/DDBJ whole genome shotgun (WGS) entry which is preliminary data.</text>
</comment>
<gene>
    <name evidence="7" type="primary">pth</name>
    <name evidence="10" type="ORF">DDZ15_15090</name>
</gene>
<comment type="catalytic activity">
    <reaction evidence="7 8">
        <text>an N-acyl-L-alpha-aminoacyl-tRNA + H2O = an N-acyl-L-amino acid + a tRNA + H(+)</text>
        <dbReference type="Rhea" id="RHEA:54448"/>
        <dbReference type="Rhea" id="RHEA-COMP:10123"/>
        <dbReference type="Rhea" id="RHEA-COMP:13883"/>
        <dbReference type="ChEBI" id="CHEBI:15377"/>
        <dbReference type="ChEBI" id="CHEBI:15378"/>
        <dbReference type="ChEBI" id="CHEBI:59874"/>
        <dbReference type="ChEBI" id="CHEBI:78442"/>
        <dbReference type="ChEBI" id="CHEBI:138191"/>
        <dbReference type="EC" id="3.1.1.29"/>
    </reaction>
</comment>
<organism evidence="10 11">
    <name type="scientific">Rhodohalobacter mucosus</name>
    <dbReference type="NCBI Taxonomy" id="2079485"/>
    <lineage>
        <taxon>Bacteria</taxon>
        <taxon>Pseudomonadati</taxon>
        <taxon>Balneolota</taxon>
        <taxon>Balneolia</taxon>
        <taxon>Balneolales</taxon>
        <taxon>Balneolaceae</taxon>
        <taxon>Rhodohalobacter</taxon>
    </lineage>
</organism>
<comment type="function">
    <text evidence="7">Hydrolyzes ribosome-free peptidyl-tRNAs (with 1 or more amino acids incorporated), which drop off the ribosome during protein synthesis, or as a result of ribosome stalling.</text>
</comment>
<sequence>MALIAGLGNPGAEYRDTRHNVGFELLDLLSDKLSATFESESGLYDLGKARFKGQNVWLVKPKTFMNLSGKAIRKVLTKTNHDPRQCLVCYDDVNLDAGTIRLRPSGSAGGHNGIQNIIDELKTNQFPRLRIGIGNNYRRGQQANYVLSPFSDEEKPVIEKTLEYASEAVMTFLHSGIDNAMNQFN</sequence>
<dbReference type="OrthoDB" id="9800507at2"/>
<feature type="binding site" evidence="7">
    <location>
        <position position="112"/>
    </location>
    <ligand>
        <name>tRNA</name>
        <dbReference type="ChEBI" id="CHEBI:17843"/>
    </ligand>
</feature>
<comment type="subcellular location">
    <subcellularLocation>
        <location evidence="7">Cytoplasm</location>
    </subcellularLocation>
</comment>
<evidence type="ECO:0000256" key="7">
    <source>
        <dbReference type="HAMAP-Rule" id="MF_00083"/>
    </source>
</evidence>
<protein>
    <recommendedName>
        <fullName evidence="6 7">Peptidyl-tRNA hydrolase</fullName>
        <shortName evidence="7">Pth</shortName>
        <ecNumber evidence="1 7">3.1.1.29</ecNumber>
    </recommendedName>
</protein>
<feature type="site" description="Discriminates between blocked and unblocked aminoacyl-tRNA" evidence="7">
    <location>
        <position position="9"/>
    </location>
</feature>
<feature type="site" description="Stabilizes the basic form of H active site to accept a proton" evidence="7">
    <location>
        <position position="91"/>
    </location>
</feature>
<proteinExistence type="inferred from homology"/>
<dbReference type="GO" id="GO:0006515">
    <property type="term" value="P:protein quality control for misfolded or incompletely synthesized proteins"/>
    <property type="evidence" value="ECO:0007669"/>
    <property type="project" value="UniProtKB-UniRule"/>
</dbReference>
<feature type="binding site" evidence="7">
    <location>
        <position position="14"/>
    </location>
    <ligand>
        <name>tRNA</name>
        <dbReference type="ChEBI" id="CHEBI:17843"/>
    </ligand>
</feature>
<keyword evidence="11" id="KW-1185">Reference proteome</keyword>
<accession>A0A316TQ93</accession>
<comment type="similarity">
    <text evidence="5 7 9">Belongs to the PTH family.</text>
</comment>
<dbReference type="PANTHER" id="PTHR17224:SF1">
    <property type="entry name" value="PEPTIDYL-TRNA HYDROLASE"/>
    <property type="match status" value="1"/>
</dbReference>
<evidence type="ECO:0000256" key="8">
    <source>
        <dbReference type="RuleBase" id="RU000673"/>
    </source>
</evidence>
<dbReference type="FunFam" id="3.40.50.1470:FF:000001">
    <property type="entry name" value="Peptidyl-tRNA hydrolase"/>
    <property type="match status" value="1"/>
</dbReference>
<dbReference type="GO" id="GO:0005737">
    <property type="term" value="C:cytoplasm"/>
    <property type="evidence" value="ECO:0007669"/>
    <property type="project" value="UniProtKB-SubCell"/>
</dbReference>